<dbReference type="EMBL" id="LLYW01000008">
    <property type="protein sequence ID" value="KUH34234.1"/>
    <property type="molecule type" value="Genomic_DNA"/>
</dbReference>
<evidence type="ECO:0000313" key="4">
    <source>
        <dbReference type="Proteomes" id="UP000053462"/>
    </source>
</evidence>
<sequence length="70" mass="8216">MTKLTQEEVQRRRELTEKLQKGTLTPEEAQELIEILEKEKKIAEEERDFAALVAIFLLLALIAMYLNKKQ</sequence>
<evidence type="ECO:0000256" key="2">
    <source>
        <dbReference type="SAM" id="Phobius"/>
    </source>
</evidence>
<proteinExistence type="predicted"/>
<feature type="transmembrane region" description="Helical" evidence="2">
    <location>
        <begin position="49"/>
        <end position="66"/>
    </location>
</feature>
<accession>A0A117IU26</accession>
<gene>
    <name evidence="3" type="ORF">APY94_02880</name>
</gene>
<name>A0A117IU26_9EURY</name>
<organism evidence="3 4">
    <name type="scientific">Thermococcus celericrescens</name>
    <dbReference type="NCBI Taxonomy" id="227598"/>
    <lineage>
        <taxon>Archaea</taxon>
        <taxon>Methanobacteriati</taxon>
        <taxon>Methanobacteriota</taxon>
        <taxon>Thermococci</taxon>
        <taxon>Thermococcales</taxon>
        <taxon>Thermococcaceae</taxon>
        <taxon>Thermococcus</taxon>
    </lineage>
</organism>
<keyword evidence="2" id="KW-0812">Transmembrane</keyword>
<keyword evidence="1" id="KW-0175">Coiled coil</keyword>
<reference evidence="3 4" key="1">
    <citation type="submission" date="2015-10" db="EMBL/GenBank/DDBJ databases">
        <title>Draft genome sequence of Thermococcus celericrescens strain DSM 17994.</title>
        <authorList>
            <person name="Hong S.-J."/>
            <person name="Park C.-E."/>
            <person name="Shin J.-H."/>
        </authorList>
    </citation>
    <scope>NUCLEOTIDE SEQUENCE [LARGE SCALE GENOMIC DNA]</scope>
    <source>
        <strain evidence="3 4">DSM 17994</strain>
    </source>
</reference>
<feature type="coiled-coil region" evidence="1">
    <location>
        <begin position="26"/>
        <end position="53"/>
    </location>
</feature>
<dbReference type="AlphaFoldDB" id="A0A117IU26"/>
<keyword evidence="2" id="KW-1133">Transmembrane helix</keyword>
<protein>
    <submittedName>
        <fullName evidence="3">Uncharacterized protein</fullName>
    </submittedName>
</protein>
<comment type="caution">
    <text evidence="3">The sequence shown here is derived from an EMBL/GenBank/DDBJ whole genome shotgun (WGS) entry which is preliminary data.</text>
</comment>
<keyword evidence="4" id="KW-1185">Reference proteome</keyword>
<dbReference type="Proteomes" id="UP000053462">
    <property type="component" value="Unassembled WGS sequence"/>
</dbReference>
<evidence type="ECO:0000256" key="1">
    <source>
        <dbReference type="SAM" id="Coils"/>
    </source>
</evidence>
<dbReference type="RefSeq" id="WP_058938209.1">
    <property type="nucleotide sequence ID" value="NZ_LLYW01000008.1"/>
</dbReference>
<evidence type="ECO:0000313" key="3">
    <source>
        <dbReference type="EMBL" id="KUH34234.1"/>
    </source>
</evidence>
<keyword evidence="2" id="KW-0472">Membrane</keyword>